<evidence type="ECO:0008006" key="3">
    <source>
        <dbReference type="Google" id="ProtNLM"/>
    </source>
</evidence>
<comment type="caution">
    <text evidence="1">The sequence shown here is derived from an EMBL/GenBank/DDBJ whole genome shotgun (WGS) entry which is preliminary data.</text>
</comment>
<dbReference type="Gene3D" id="1.25.40.10">
    <property type="entry name" value="Tetratricopeptide repeat domain"/>
    <property type="match status" value="1"/>
</dbReference>
<dbReference type="AlphaFoldDB" id="A0A3P3WGW7"/>
<gene>
    <name evidence="1" type="ORF">EG849_02710</name>
</gene>
<organism evidence="1 2">
    <name type="scientific">Flavobacterium macacae</name>
    <dbReference type="NCBI Taxonomy" id="2488993"/>
    <lineage>
        <taxon>Bacteria</taxon>
        <taxon>Pseudomonadati</taxon>
        <taxon>Bacteroidota</taxon>
        <taxon>Flavobacteriia</taxon>
        <taxon>Flavobacteriales</taxon>
        <taxon>Flavobacteriaceae</taxon>
        <taxon>Flavobacterium</taxon>
    </lineage>
</organism>
<reference evidence="1 2" key="1">
    <citation type="submission" date="2018-11" db="EMBL/GenBank/DDBJ databases">
        <title>Flavobacterium sp. nov., YIM 102600 draft genome.</title>
        <authorList>
            <person name="Li G."/>
            <person name="Jiang Y."/>
        </authorList>
    </citation>
    <scope>NUCLEOTIDE SEQUENCE [LARGE SCALE GENOMIC DNA]</scope>
    <source>
        <strain evidence="1 2">YIM 102600</strain>
    </source>
</reference>
<dbReference type="InterPro" id="IPR011990">
    <property type="entry name" value="TPR-like_helical_dom_sf"/>
</dbReference>
<evidence type="ECO:0000313" key="1">
    <source>
        <dbReference type="EMBL" id="RRJ93768.1"/>
    </source>
</evidence>
<protein>
    <recommendedName>
        <fullName evidence="3">Tetratricopeptide repeat protein</fullName>
    </recommendedName>
</protein>
<dbReference type="EMBL" id="RQVR01000002">
    <property type="protein sequence ID" value="RRJ93768.1"/>
    <property type="molecule type" value="Genomic_DNA"/>
</dbReference>
<sequence>MSFNTASQAQNSECKDKLVAFEEFAKTNNFDDSTYEPWLDLKKKCAKFDESIYLIGENILKQKIYKANASEAKNGIINELASLYDEHDKNFPNNNKGNKLNKALLLYENKVGSEVEIYSFLDKAFKTDYVQFKSPNALNIYSELLVNQYNSGDKGISSEDALQKLDLIAEKTQIESKAIEQAISGLVLKAKTVTLIAEEQRTVDNANISLEQLSLVSENLTGRINAIANCEVLSSFYEKNFDKNKDNALWLERAADRLVDKKCKSDLYVKISERFHSVSPSSKSAYNMAVVSRSAKNNTKAAEYFAQAADLQVDVTKKAEYFYTLATTYGYANKAKAREAALKALELKPSMGKAHTYIAQLYANSSNDCGENGFESKAVFWLAAESAKKAGVVEPKYKKSADDLAESFMKKAPSKKEIADAKRKSGQSIALKCWINETVSIPKI</sequence>
<dbReference type="RefSeq" id="WP_125011547.1">
    <property type="nucleotide sequence ID" value="NZ_RQVR01000002.1"/>
</dbReference>
<dbReference type="SUPFAM" id="SSF48452">
    <property type="entry name" value="TPR-like"/>
    <property type="match status" value="1"/>
</dbReference>
<proteinExistence type="predicted"/>
<dbReference type="OrthoDB" id="1522899at2"/>
<keyword evidence="2" id="KW-1185">Reference proteome</keyword>
<name>A0A3P3WGW7_9FLAO</name>
<accession>A0A3P3WGW7</accession>
<evidence type="ECO:0000313" key="2">
    <source>
        <dbReference type="Proteomes" id="UP000271937"/>
    </source>
</evidence>
<dbReference type="Proteomes" id="UP000271937">
    <property type="component" value="Unassembled WGS sequence"/>
</dbReference>